<accession>F3KLT2</accession>
<reference evidence="3" key="1">
    <citation type="journal article" date="2011" name="PLoS ONE">
        <title>Genome of a low-salinity ammonia-oxidizing archaeon determined by single-cell and metagenomic analysis.</title>
        <authorList>
            <person name="Blainey P.C."/>
            <person name="Mosier A.C."/>
            <person name="Potanina A."/>
            <person name="Francis C.A."/>
            <person name="Quake S.R."/>
        </authorList>
    </citation>
    <scope>NUCLEOTIDE SEQUENCE [LARGE SCALE GENOMIC DNA]</scope>
    <source>
        <strain evidence="3">SFB1</strain>
    </source>
</reference>
<dbReference type="Proteomes" id="UP000004348">
    <property type="component" value="Chromosome"/>
</dbReference>
<protein>
    <submittedName>
        <fullName evidence="3">Uncharacterized protein</fullName>
    </submittedName>
</protein>
<dbReference type="AlphaFoldDB" id="F3KLT2"/>
<keyword evidence="2" id="KW-0812">Transmembrane</keyword>
<comment type="caution">
    <text evidence="3">The sequence shown here is derived from an EMBL/GenBank/DDBJ whole genome shotgun (WGS) entry which is preliminary data.</text>
</comment>
<sequence>MNLKHIAFFMILLFIIGVPTAYAQISMGEKAEQKSVQVVINSSNEIHVKHVIASSTTPKQVNLIDGERTNLIVSDELGNEMQFGDSGGSIIVFPSQNQTIIEYDLGNVLFLKNNMLTWDFKYLQTTSFIFPEEADLIFTNNRPVKLDEKLGITCHGCQMLLEYSLNMPKILKNVQVDNKKFVIEIGTFAEINKFNFDQNTKRVNFQVSGDKQIVTLVIPQELLSGPYNVFLGDKKIAFSEYINNGTHVWLNMRPDSSGDISITSTTDIGMQKPTTQDDSSNVNQNNNTGYQNTNVYVIIGIIIVIGLAAAIIIMKKKKSASSTELNDNKLEN</sequence>
<dbReference type="NCBIfam" id="TIGR01167">
    <property type="entry name" value="LPXTG_anchor"/>
    <property type="match status" value="1"/>
</dbReference>
<dbReference type="PATRIC" id="fig|886738.10.peg.1600"/>
<feature type="region of interest" description="Disordered" evidence="1">
    <location>
        <begin position="261"/>
        <end position="285"/>
    </location>
</feature>
<evidence type="ECO:0000256" key="2">
    <source>
        <dbReference type="SAM" id="Phobius"/>
    </source>
</evidence>
<feature type="transmembrane region" description="Helical" evidence="2">
    <location>
        <begin position="295"/>
        <end position="314"/>
    </location>
</feature>
<evidence type="ECO:0000256" key="1">
    <source>
        <dbReference type="SAM" id="MobiDB-lite"/>
    </source>
</evidence>
<keyword evidence="2" id="KW-0472">Membrane</keyword>
<keyword evidence="2" id="KW-1133">Transmembrane helix</keyword>
<evidence type="ECO:0000313" key="3">
    <source>
        <dbReference type="EMBL" id="EGG41666.1"/>
    </source>
</evidence>
<gene>
    <name evidence="3" type="ORF">Nlim_1465</name>
</gene>
<dbReference type="HOGENOM" id="CLU_932557_0_0_2"/>
<proteinExistence type="predicted"/>
<dbReference type="EMBL" id="AEGP01000050">
    <property type="protein sequence ID" value="EGG41666.1"/>
    <property type="molecule type" value="Genomic_DNA"/>
</dbReference>
<name>F3KLT2_9ARCH</name>
<organism evidence="3">
    <name type="scientific">Candidatus Nitrosarchaeum limnium SFB1</name>
    <dbReference type="NCBI Taxonomy" id="886738"/>
    <lineage>
        <taxon>Archaea</taxon>
        <taxon>Nitrososphaerota</taxon>
        <taxon>Nitrososphaeria</taxon>
        <taxon>Nitrosopumilales</taxon>
        <taxon>Nitrosopumilaceae</taxon>
        <taxon>Nitrosarchaeum</taxon>
    </lineage>
</organism>